<comment type="caution">
    <text evidence="1">The sequence shown here is derived from an EMBL/GenBank/DDBJ whole genome shotgun (WGS) entry which is preliminary data.</text>
</comment>
<dbReference type="Proteomes" id="UP001252207">
    <property type="component" value="Unassembled WGS sequence"/>
</dbReference>
<reference evidence="1 2" key="1">
    <citation type="submission" date="2022-06" db="EMBL/GenBank/DDBJ databases">
        <title>Chromosome and plasmid sequencings of Enterobacteriales species co-exiting double carbapenemases.</title>
        <authorList>
            <person name="Fu Y."/>
        </authorList>
    </citation>
    <scope>NUCLEOTIDE SEQUENCE [LARGE SCALE GENOMIC DNA]</scope>
    <source>
        <strain evidence="1 2">21030615019</strain>
    </source>
</reference>
<dbReference type="GeneID" id="89491533"/>
<protein>
    <recommendedName>
        <fullName evidence="3">LuxR family transcriptional regulator</fullName>
    </recommendedName>
</protein>
<dbReference type="RefSeq" id="WP_102138002.1">
    <property type="nucleotide sequence ID" value="NZ_CP031123.2"/>
</dbReference>
<proteinExistence type="predicted"/>
<evidence type="ECO:0000313" key="2">
    <source>
        <dbReference type="Proteomes" id="UP001252207"/>
    </source>
</evidence>
<evidence type="ECO:0000313" key="1">
    <source>
        <dbReference type="EMBL" id="MDT0135084.1"/>
    </source>
</evidence>
<evidence type="ECO:0008006" key="3">
    <source>
        <dbReference type="Google" id="ProtNLM"/>
    </source>
</evidence>
<accession>A0ABU2J3D3</accession>
<gene>
    <name evidence="1" type="ORF">NLX89_17290</name>
</gene>
<name>A0ABU2J3D3_9GAMM</name>
<keyword evidence="2" id="KW-1185">Reference proteome</keyword>
<sequence>MDVKNVFLEKSCADLKDIFSNYFDWNDIDLSFSRVDVSNKKVNIISNNYEWLLVYWDADLDKLMSERLSSGIQYWNNYSKAYMETLLRTKKNELKVDFCTKYGSVYEITSINSKRKLSVKEMLAIYKCRPTIADYAHGIWKSNDDYLPLRENIELLVENNLDDNEKETEILDMHQYMRFGNIHFTRKEVVTIRLLLSHCKVKEISYIQGCSEVCEHKRIQRIKEKLGCPHASSSGLFMALKENGITLACLETLVSYP</sequence>
<organism evidence="1 2">
    <name type="scientific">Providencia huaxiensis</name>
    <dbReference type="NCBI Taxonomy" id="2027290"/>
    <lineage>
        <taxon>Bacteria</taxon>
        <taxon>Pseudomonadati</taxon>
        <taxon>Pseudomonadota</taxon>
        <taxon>Gammaproteobacteria</taxon>
        <taxon>Enterobacterales</taxon>
        <taxon>Morganellaceae</taxon>
        <taxon>Providencia</taxon>
    </lineage>
</organism>
<dbReference type="EMBL" id="JANAVW010000001">
    <property type="protein sequence ID" value="MDT0135084.1"/>
    <property type="molecule type" value="Genomic_DNA"/>
</dbReference>